<reference evidence="2" key="1">
    <citation type="submission" date="2021-06" db="EMBL/GenBank/DDBJ databases">
        <title>An adapted protocol for Saccharibacteria cultivation: two new species join this phylum of Candidate Phyla Radiations.</title>
        <authorList>
            <person name="Ibrahim A."/>
            <person name="Maatouk M."/>
            <person name="Zgheib R."/>
            <person name="Haddad G."/>
            <person name="Bou Khalil J."/>
            <person name="Raoult D."/>
            <person name="Bittar F."/>
        </authorList>
    </citation>
    <scope>NUCLEOTIDE SEQUENCE</scope>
    <source>
        <strain evidence="2">IHU1</strain>
    </source>
</reference>
<dbReference type="Proteomes" id="UP000679129">
    <property type="component" value="Chromosome"/>
</dbReference>
<dbReference type="EMBL" id="CP076460">
    <property type="protein sequence ID" value="QWQ32250.1"/>
    <property type="molecule type" value="Genomic_DNA"/>
</dbReference>
<dbReference type="KEGG" id="mnd:KOY48_05415"/>
<sequence>MLIKKRFLNKKFKAITGLMVAAFIIGGALFTMPIDNAKSAGSPYPPTDSE</sequence>
<keyword evidence="1" id="KW-0812">Transmembrane</keyword>
<organism evidence="2 3">
    <name type="scientific">Candidatus Minimicrobia naudis</name>
    <dbReference type="NCBI Taxonomy" id="2841263"/>
    <lineage>
        <taxon>Bacteria</taxon>
        <taxon>Candidatus Saccharimonadota</taxon>
        <taxon>Candidatus Saccharimonadota incertae sedis</taxon>
        <taxon>Candidatus Minimicrobia</taxon>
    </lineage>
</organism>
<evidence type="ECO:0000313" key="2">
    <source>
        <dbReference type="EMBL" id="QWQ32250.1"/>
    </source>
</evidence>
<keyword evidence="1" id="KW-1133">Transmembrane helix</keyword>
<evidence type="ECO:0000313" key="3">
    <source>
        <dbReference type="Proteomes" id="UP000679129"/>
    </source>
</evidence>
<keyword evidence="3" id="KW-1185">Reference proteome</keyword>
<protein>
    <submittedName>
        <fullName evidence="2">Uncharacterized protein</fullName>
    </submittedName>
</protein>
<evidence type="ECO:0000256" key="1">
    <source>
        <dbReference type="SAM" id="Phobius"/>
    </source>
</evidence>
<dbReference type="AlphaFoldDB" id="A0A8F1MBC7"/>
<feature type="transmembrane region" description="Helical" evidence="1">
    <location>
        <begin position="12"/>
        <end position="34"/>
    </location>
</feature>
<gene>
    <name evidence="2" type="ORF">KOY48_05415</name>
</gene>
<keyword evidence="1" id="KW-0472">Membrane</keyword>
<accession>A0A8F1MBC7</accession>
<proteinExistence type="predicted"/>
<name>A0A8F1MBC7_9BACT</name>